<comment type="similarity">
    <text evidence="2">Belongs to the virb1 family.</text>
</comment>
<evidence type="ECO:0000313" key="6">
    <source>
        <dbReference type="Proteomes" id="UP000193307"/>
    </source>
</evidence>
<gene>
    <name evidence="5" type="primary">slt_1</name>
    <name evidence="5" type="ORF">PAM7971_00433</name>
</gene>
<protein>
    <submittedName>
        <fullName evidence="5">Soluble lytic murein transglycosylase</fullName>
        <ecNumber evidence="5">4.2.2.-</ecNumber>
    </submittedName>
</protein>
<dbReference type="Gene3D" id="1.10.530.10">
    <property type="match status" value="1"/>
</dbReference>
<feature type="domain" description="Transglycosylase SLT" evidence="4">
    <location>
        <begin position="154"/>
        <end position="243"/>
    </location>
</feature>
<dbReference type="CDD" id="cd00254">
    <property type="entry name" value="LT-like"/>
    <property type="match status" value="1"/>
</dbReference>
<name>A0A1Y5RL82_9RHOB</name>
<evidence type="ECO:0000259" key="4">
    <source>
        <dbReference type="Pfam" id="PF01464"/>
    </source>
</evidence>
<evidence type="ECO:0000256" key="2">
    <source>
        <dbReference type="ARBA" id="ARBA00009387"/>
    </source>
</evidence>
<dbReference type="STRING" id="658057.SAMN04488032_101217"/>
<dbReference type="EC" id="4.2.2.-" evidence="5"/>
<feature type="compositionally biased region" description="Low complexity" evidence="3">
    <location>
        <begin position="62"/>
        <end position="84"/>
    </location>
</feature>
<keyword evidence="6" id="KW-1185">Reference proteome</keyword>
<dbReference type="AlphaFoldDB" id="A0A1Y5RL82"/>
<dbReference type="InterPro" id="IPR023346">
    <property type="entry name" value="Lysozyme-like_dom_sf"/>
</dbReference>
<comment type="similarity">
    <text evidence="1">Belongs to the transglycosylase Slt family.</text>
</comment>
<dbReference type="GO" id="GO:0016829">
    <property type="term" value="F:lyase activity"/>
    <property type="evidence" value="ECO:0007669"/>
    <property type="project" value="UniProtKB-KW"/>
</dbReference>
<organism evidence="5 6">
    <name type="scientific">Pacificibacter marinus</name>
    <dbReference type="NCBI Taxonomy" id="658057"/>
    <lineage>
        <taxon>Bacteria</taxon>
        <taxon>Pseudomonadati</taxon>
        <taxon>Pseudomonadota</taxon>
        <taxon>Alphaproteobacteria</taxon>
        <taxon>Rhodobacterales</taxon>
        <taxon>Roseobacteraceae</taxon>
        <taxon>Pacificibacter</taxon>
    </lineage>
</organism>
<dbReference type="Pfam" id="PF01464">
    <property type="entry name" value="SLT"/>
    <property type="match status" value="1"/>
</dbReference>
<evidence type="ECO:0000256" key="3">
    <source>
        <dbReference type="SAM" id="MobiDB-lite"/>
    </source>
</evidence>
<dbReference type="SUPFAM" id="SSF53955">
    <property type="entry name" value="Lysozyme-like"/>
    <property type="match status" value="1"/>
</dbReference>
<dbReference type="PANTHER" id="PTHR37423:SF2">
    <property type="entry name" value="MEMBRANE-BOUND LYTIC MUREIN TRANSGLYCOSYLASE C"/>
    <property type="match status" value="1"/>
</dbReference>
<keyword evidence="5" id="KW-0456">Lyase</keyword>
<dbReference type="PANTHER" id="PTHR37423">
    <property type="entry name" value="SOLUBLE LYTIC MUREIN TRANSGLYCOSYLASE-RELATED"/>
    <property type="match status" value="1"/>
</dbReference>
<dbReference type="InterPro" id="IPR008258">
    <property type="entry name" value="Transglycosylase_SLT_dom_1"/>
</dbReference>
<sequence>MAQGLSVSNSTDLSTGLSTGSPTGSTVGKSSTNTPKPWPKVRSRRLTPPKTGAPPKIDVQIRPSAPRAPSSPQSPAAPGAPQALGTTASADLQDWYWNAVPHDLFGAGPERFSAALAGLSHASAATLSKPTFQMVTDLANAYGRDLLMYSIGTDVSPALALAVISVESAGKTDALSGAGAQGLMQLIPATAARFGVSDASDPAQNIRGGITYLDWLLKEFKGDVILALAGYNAGENAVKDNKGVPPYSETRTYVPKVLAAWQVARGLCVTPPDLYSDGCVFATQALRSAK</sequence>
<feature type="compositionally biased region" description="Low complexity" evidence="3">
    <location>
        <begin position="8"/>
        <end position="32"/>
    </location>
</feature>
<dbReference type="EMBL" id="FWFW01000001">
    <property type="protein sequence ID" value="SLN17181.1"/>
    <property type="molecule type" value="Genomic_DNA"/>
</dbReference>
<feature type="region of interest" description="Disordered" evidence="3">
    <location>
        <begin position="1"/>
        <end position="84"/>
    </location>
</feature>
<accession>A0A1Y5RL82</accession>
<evidence type="ECO:0000256" key="1">
    <source>
        <dbReference type="ARBA" id="ARBA00007734"/>
    </source>
</evidence>
<proteinExistence type="inferred from homology"/>
<evidence type="ECO:0000313" key="5">
    <source>
        <dbReference type="EMBL" id="SLN17181.1"/>
    </source>
</evidence>
<dbReference type="OrthoDB" id="9815002at2"/>
<reference evidence="5 6" key="1">
    <citation type="submission" date="2017-03" db="EMBL/GenBank/DDBJ databases">
        <authorList>
            <person name="Afonso C.L."/>
            <person name="Miller P.J."/>
            <person name="Scott M.A."/>
            <person name="Spackman E."/>
            <person name="Goraichik I."/>
            <person name="Dimitrov K.M."/>
            <person name="Suarez D.L."/>
            <person name="Swayne D.E."/>
        </authorList>
    </citation>
    <scope>NUCLEOTIDE SEQUENCE [LARGE SCALE GENOMIC DNA]</scope>
    <source>
        <strain evidence="5 6">CECT 7971</strain>
    </source>
</reference>
<dbReference type="Proteomes" id="UP000193307">
    <property type="component" value="Unassembled WGS sequence"/>
</dbReference>